<evidence type="ECO:0000259" key="6">
    <source>
        <dbReference type="Pfam" id="PF00732"/>
    </source>
</evidence>
<evidence type="ECO:0000313" key="11">
    <source>
        <dbReference type="Proteomes" id="UP000642265"/>
    </source>
</evidence>
<feature type="domain" description="Glucose-methanol-choline oxidoreductase C-terminal" evidence="7">
    <location>
        <begin position="425"/>
        <end position="481"/>
    </location>
</feature>
<dbReference type="GeneID" id="61318677"/>
<keyword evidence="5" id="KW-0560">Oxidoreductase</keyword>
<dbReference type="Gene3D" id="3.50.50.60">
    <property type="entry name" value="FAD/NAD(P)-binding domain"/>
    <property type="match status" value="2"/>
</dbReference>
<dbReference type="Proteomes" id="UP000642265">
    <property type="component" value="Unassembled WGS sequence"/>
</dbReference>
<dbReference type="Proteomes" id="UP000441102">
    <property type="component" value="Unassembled WGS sequence"/>
</dbReference>
<comment type="caution">
    <text evidence="9">The sequence shown here is derived from an EMBL/GenBank/DDBJ whole genome shotgun (WGS) entry which is preliminary data.</text>
</comment>
<reference evidence="9" key="2">
    <citation type="submission" date="2020-09" db="EMBL/GenBank/DDBJ databases">
        <authorList>
            <person name="Dalcin Martins P."/>
        </authorList>
    </citation>
    <scope>NUCLEOTIDE SEQUENCE</scope>
    <source>
        <strain evidence="9">MAG47</strain>
    </source>
</reference>
<dbReference type="Pfam" id="PF13450">
    <property type="entry name" value="NAD_binding_8"/>
    <property type="match status" value="1"/>
</dbReference>
<dbReference type="PANTHER" id="PTHR42784">
    <property type="entry name" value="PYRANOSE 2-OXIDASE"/>
    <property type="match status" value="1"/>
</dbReference>
<evidence type="ECO:0000256" key="4">
    <source>
        <dbReference type="ARBA" id="ARBA00022827"/>
    </source>
</evidence>
<reference evidence="8 10" key="1">
    <citation type="submission" date="2019-09" db="EMBL/GenBank/DDBJ databases">
        <title>Taxonomic organization of the family Brucellaceae based on a phylogenomic approach.</title>
        <authorList>
            <person name="Leclercq S."/>
            <person name="Cloeckaert A."/>
            <person name="Zygmunt M.S."/>
        </authorList>
    </citation>
    <scope>NUCLEOTIDE SEQUENCE [LARGE SCALE GENOMIC DNA]</scope>
    <source>
        <strain evidence="8 10">CCUG 34461</strain>
    </source>
</reference>
<dbReference type="GO" id="GO:0016614">
    <property type="term" value="F:oxidoreductase activity, acting on CH-OH group of donors"/>
    <property type="evidence" value="ECO:0007669"/>
    <property type="project" value="InterPro"/>
</dbReference>
<dbReference type="RefSeq" id="WP_010657629.1">
    <property type="nucleotide sequence ID" value="NZ_CP044970.1"/>
</dbReference>
<dbReference type="PANTHER" id="PTHR42784:SF1">
    <property type="entry name" value="PYRANOSE 2-OXIDASE"/>
    <property type="match status" value="1"/>
</dbReference>
<name>A0A011SWX1_BRUAN</name>
<dbReference type="AlphaFoldDB" id="A0A011SWX1"/>
<dbReference type="InterPro" id="IPR051473">
    <property type="entry name" value="P2Ox-like"/>
</dbReference>
<keyword evidence="4" id="KW-0274">FAD</keyword>
<dbReference type="Pfam" id="PF00732">
    <property type="entry name" value="GMC_oxred_N"/>
    <property type="match status" value="1"/>
</dbReference>
<organism evidence="9 11">
    <name type="scientific">Brucella anthropi</name>
    <name type="common">Ochrobactrum anthropi</name>
    <dbReference type="NCBI Taxonomy" id="529"/>
    <lineage>
        <taxon>Bacteria</taxon>
        <taxon>Pseudomonadati</taxon>
        <taxon>Pseudomonadota</taxon>
        <taxon>Alphaproteobacteria</taxon>
        <taxon>Hyphomicrobiales</taxon>
        <taxon>Brucellaceae</taxon>
        <taxon>Brucella/Ochrobactrum group</taxon>
        <taxon>Brucella</taxon>
    </lineage>
</organism>
<evidence type="ECO:0000259" key="7">
    <source>
        <dbReference type="Pfam" id="PF05199"/>
    </source>
</evidence>
<dbReference type="InterPro" id="IPR036188">
    <property type="entry name" value="FAD/NAD-bd_sf"/>
</dbReference>
<evidence type="ECO:0000313" key="8">
    <source>
        <dbReference type="EMBL" id="KAB2801261.1"/>
    </source>
</evidence>
<evidence type="ECO:0000256" key="5">
    <source>
        <dbReference type="ARBA" id="ARBA00023002"/>
    </source>
</evidence>
<evidence type="ECO:0000256" key="1">
    <source>
        <dbReference type="ARBA" id="ARBA00001974"/>
    </source>
</evidence>
<dbReference type="InterPro" id="IPR000172">
    <property type="entry name" value="GMC_OxRdtase_N"/>
</dbReference>
<proteinExistence type="inferred from homology"/>
<comment type="similarity">
    <text evidence="2">Belongs to the GMC oxidoreductase family.</text>
</comment>
<dbReference type="GO" id="GO:0050660">
    <property type="term" value="F:flavin adenine dinucleotide binding"/>
    <property type="evidence" value="ECO:0007669"/>
    <property type="project" value="InterPro"/>
</dbReference>
<dbReference type="EMBL" id="WBWX01000002">
    <property type="protein sequence ID" value="KAB2801261.1"/>
    <property type="molecule type" value="Genomic_DNA"/>
</dbReference>
<gene>
    <name evidence="8" type="ORF">F9L06_06125</name>
    <name evidence="9" type="ORF">IH622_18700</name>
</gene>
<keyword evidence="3" id="KW-0285">Flavoprotein</keyword>
<protein>
    <submittedName>
        <fullName evidence="9">GMC family oxidoreductase</fullName>
    </submittedName>
</protein>
<evidence type="ECO:0000256" key="3">
    <source>
        <dbReference type="ARBA" id="ARBA00022630"/>
    </source>
</evidence>
<sequence>MGGQPDIVIIGSGIGGATMAAGLAASGADILILEAGERLPDRPENRDARAIFQRGFFRPKEFWYETDGTPFNPGNYYNVGGNSKFFGAVLIRYRREDFAEMTHLEGVSPAWPFAYEELEPWYSRAEQLFQVRGELGDDPTEPEHSKSYPYPAIRDERPMADVRARLKKAGLHPASLPLGVDIDRWLAKAKTPWDAFPNSDDGKMDAESCSLAAALKHPDVRLETQARVTRLETGPDGKAITAVHYVKNGETLVLRPKLVILSAGAVQSAALLLRSGLANRSDQVGRNFMNHNSSAVIAFDPRYRNDSIHQKTFGFNDYYLSDGAGGPPLGNVQLLGRVSGEILKANMPRVPEWLLNRIARHTIDFYAMSEDLPSPDSRVTVDSDRIILHWVRSNWKAHLMLVDKLKSALRQAGFPVVLSRAFDRRTPSHQCGTVRIGNDPATAPLDPYCRAYDHPNLHVVDASFLPTSAAVNPALTIAAQALRVADSLNREVLA</sequence>
<evidence type="ECO:0000313" key="10">
    <source>
        <dbReference type="Proteomes" id="UP000441102"/>
    </source>
</evidence>
<evidence type="ECO:0000256" key="2">
    <source>
        <dbReference type="ARBA" id="ARBA00010790"/>
    </source>
</evidence>
<dbReference type="InterPro" id="IPR007867">
    <property type="entry name" value="GMC_OxRtase_C"/>
</dbReference>
<feature type="domain" description="Glucose-methanol-choline oxidoreductase N-terminal" evidence="6">
    <location>
        <begin position="199"/>
        <end position="291"/>
    </location>
</feature>
<reference evidence="9" key="3">
    <citation type="submission" date="2020-10" db="EMBL/GenBank/DDBJ databases">
        <title>Enrichment of novel Verrucomicrobia, Bacteroidetes and Krumholzibacteria in an oxygen-limited, methane- and iron-fed bioreactor inoculated with Bothnian Sea sediments.</title>
        <authorList>
            <person name="Martins P.D."/>
            <person name="de Jong A."/>
            <person name="Lenstra W.K."/>
            <person name="van Helmond N.A.G.M."/>
            <person name="Slomp C.P."/>
            <person name="Jetten M.S.M."/>
            <person name="Welte C.U."/>
            <person name="Rasigraf O."/>
        </authorList>
    </citation>
    <scope>NUCLEOTIDE SEQUENCE</scope>
    <source>
        <strain evidence="9">MAG47</strain>
    </source>
</reference>
<dbReference type="SUPFAM" id="SSF51905">
    <property type="entry name" value="FAD/NAD(P)-binding domain"/>
    <property type="match status" value="1"/>
</dbReference>
<evidence type="ECO:0000313" key="9">
    <source>
        <dbReference type="EMBL" id="MBE0562825.1"/>
    </source>
</evidence>
<dbReference type="EMBL" id="JACZKO010000048">
    <property type="protein sequence ID" value="MBE0562825.1"/>
    <property type="molecule type" value="Genomic_DNA"/>
</dbReference>
<accession>A0A011SWX1</accession>
<dbReference type="Pfam" id="PF05199">
    <property type="entry name" value="GMC_oxred_C"/>
    <property type="match status" value="1"/>
</dbReference>
<comment type="cofactor">
    <cofactor evidence="1">
        <name>FAD</name>
        <dbReference type="ChEBI" id="CHEBI:57692"/>
    </cofactor>
</comment>